<comment type="caution">
    <text evidence="14">The sequence shown here is derived from an EMBL/GenBank/DDBJ whole genome shotgun (WGS) entry which is preliminary data.</text>
</comment>
<organism evidence="14 15">
    <name type="scientific">Turnera subulata</name>
    <dbReference type="NCBI Taxonomy" id="218843"/>
    <lineage>
        <taxon>Eukaryota</taxon>
        <taxon>Viridiplantae</taxon>
        <taxon>Streptophyta</taxon>
        <taxon>Embryophyta</taxon>
        <taxon>Tracheophyta</taxon>
        <taxon>Spermatophyta</taxon>
        <taxon>Magnoliopsida</taxon>
        <taxon>eudicotyledons</taxon>
        <taxon>Gunneridae</taxon>
        <taxon>Pentapetalae</taxon>
        <taxon>rosids</taxon>
        <taxon>fabids</taxon>
        <taxon>Malpighiales</taxon>
        <taxon>Passifloraceae</taxon>
        <taxon>Turnera</taxon>
    </lineage>
</organism>
<dbReference type="InterPro" id="IPR046959">
    <property type="entry name" value="PRK1-6/SRF4-like"/>
</dbReference>
<feature type="compositionally biased region" description="Polar residues" evidence="11">
    <location>
        <begin position="289"/>
        <end position="308"/>
    </location>
</feature>
<dbReference type="Proteomes" id="UP001141552">
    <property type="component" value="Unassembled WGS sequence"/>
</dbReference>
<keyword evidence="8 12" id="KW-1133">Transmembrane helix</keyword>
<evidence type="ECO:0000256" key="3">
    <source>
        <dbReference type="ARBA" id="ARBA00022553"/>
    </source>
</evidence>
<keyword evidence="4" id="KW-0433">Leucine-rich repeat</keyword>
<dbReference type="Pfam" id="PF00560">
    <property type="entry name" value="LRR_1"/>
    <property type="match status" value="3"/>
</dbReference>
<evidence type="ECO:0000256" key="5">
    <source>
        <dbReference type="ARBA" id="ARBA00022692"/>
    </source>
</evidence>
<feature type="domain" description="Protein kinase" evidence="13">
    <location>
        <begin position="441"/>
        <end position="675"/>
    </location>
</feature>
<feature type="compositionally biased region" description="Polar residues" evidence="11">
    <location>
        <begin position="404"/>
        <end position="417"/>
    </location>
</feature>
<dbReference type="PANTHER" id="PTHR48007">
    <property type="entry name" value="LEUCINE-RICH REPEAT RECEPTOR-LIKE PROTEIN KINASE PXC1"/>
    <property type="match status" value="1"/>
</dbReference>
<reference evidence="14" key="1">
    <citation type="submission" date="2022-02" db="EMBL/GenBank/DDBJ databases">
        <authorList>
            <person name="Henning P.M."/>
            <person name="McCubbin A.G."/>
            <person name="Shore J.S."/>
        </authorList>
    </citation>
    <scope>NUCLEOTIDE SEQUENCE</scope>
    <source>
        <strain evidence="14">F60SS</strain>
        <tissue evidence="14">Leaves</tissue>
    </source>
</reference>
<dbReference type="FunFam" id="3.80.10.10:FF:000275">
    <property type="entry name" value="Leucine-rich repeat receptor-like protein kinase"/>
    <property type="match status" value="1"/>
</dbReference>
<dbReference type="InterPro" id="IPR032675">
    <property type="entry name" value="LRR_dom_sf"/>
</dbReference>
<evidence type="ECO:0000256" key="1">
    <source>
        <dbReference type="ARBA" id="ARBA00004479"/>
    </source>
</evidence>
<dbReference type="SUPFAM" id="SSF52058">
    <property type="entry name" value="L domain-like"/>
    <property type="match status" value="1"/>
</dbReference>
<dbReference type="Pfam" id="PF13855">
    <property type="entry name" value="LRR_8"/>
    <property type="match status" value="1"/>
</dbReference>
<dbReference type="InterPro" id="IPR000719">
    <property type="entry name" value="Prot_kinase_dom"/>
</dbReference>
<dbReference type="Gene3D" id="1.10.510.10">
    <property type="entry name" value="Transferase(Phosphotransferase) domain 1"/>
    <property type="match status" value="1"/>
</dbReference>
<dbReference type="FunFam" id="3.80.10.10:FF:000722">
    <property type="entry name" value="Leucine-rich repeat receptor-like protein kinase"/>
    <property type="match status" value="1"/>
</dbReference>
<evidence type="ECO:0000259" key="13">
    <source>
        <dbReference type="PROSITE" id="PS50011"/>
    </source>
</evidence>
<keyword evidence="9 12" id="KW-0472">Membrane</keyword>
<dbReference type="AlphaFoldDB" id="A0A9Q0J7R1"/>
<protein>
    <recommendedName>
        <fullName evidence="13">Protein kinase domain-containing protein</fullName>
    </recommendedName>
</protein>
<feature type="region of interest" description="Disordered" evidence="11">
    <location>
        <begin position="283"/>
        <end position="308"/>
    </location>
</feature>
<proteinExistence type="inferred from homology"/>
<keyword evidence="15" id="KW-1185">Reference proteome</keyword>
<dbReference type="Pfam" id="PF08263">
    <property type="entry name" value="LRRNT_2"/>
    <property type="match status" value="1"/>
</dbReference>
<accession>A0A9Q0J7R1</accession>
<dbReference type="Gene3D" id="3.30.200.20">
    <property type="entry name" value="Phosphorylase Kinase, domain 1"/>
    <property type="match status" value="1"/>
</dbReference>
<dbReference type="InterPro" id="IPR013210">
    <property type="entry name" value="LRR_N_plant-typ"/>
</dbReference>
<feature type="region of interest" description="Disordered" evidence="11">
    <location>
        <begin position="344"/>
        <end position="423"/>
    </location>
</feature>
<sequence length="675" mass="72996">PTFALNTDGYSILSDPLSVLQSWNYDDVTPCSWKGVTCTEIGLPGTPDMFRVTSLVLPNSQLFGSVPEDLGYIEHLRHLDLSNNILNGSLPSSLFNSTQLQVISLSGNEISGELSESVGGMRSLQFLNLSENALAGNIPKNLTTLQNLTVLSLRTNYFSGYVPSGFNSVEVLDLSSNLLNGSLPLDFGGGHLRYLNLSYNKLSGPISEPFAKKIPENATIDLSFNNLTGSIPESMSLLNQKTESFRGNIDLCGKPLKNLCSIPATLSTPPNISTTSPAIAVIPKPLDSTPVTNSPAGTTSNSKTQSKSGLKPVTIVAIAVSDIAGIALLALVILYVYQLRKKKSQNRDTTQAKKEQKLPQETMSVTIQEEPRKPTTWSCLTSKGGETSEATTSDSDPDDHPPQNEATTSSMHSQSETHQQKGGKLVIVDGETELEMETLLKASAYILGASGPSIVYKAVLEDGTAFAVRRIGESGIEKFRDFENHVRFIAKLRHPNLVKIRGFCWGDDEKLVIYDYVSNGSLASSGYSNARVSNSGRNLGLQRSTSGGTVLDHHFTAGHQTPSSSSAANSSAYQAPESLNNLKPNSKWDVYSFGIVLLELLSGRVFLDRELSQWITGSMVEDKNRVLRLADVAIRGDVEATEDALYACFRLGFSCASFVPQKRPSMKEALQVGVL</sequence>
<evidence type="ECO:0000256" key="12">
    <source>
        <dbReference type="SAM" id="Phobius"/>
    </source>
</evidence>
<evidence type="ECO:0000313" key="14">
    <source>
        <dbReference type="EMBL" id="KAJ4830730.1"/>
    </source>
</evidence>
<feature type="non-terminal residue" evidence="14">
    <location>
        <position position="675"/>
    </location>
</feature>
<dbReference type="GO" id="GO:0005524">
    <property type="term" value="F:ATP binding"/>
    <property type="evidence" value="ECO:0007669"/>
    <property type="project" value="InterPro"/>
</dbReference>
<dbReference type="PANTHER" id="PTHR48007:SF47">
    <property type="entry name" value="PROTEIN KINASE DOMAIN-CONTAINING PROTEIN"/>
    <property type="match status" value="1"/>
</dbReference>
<dbReference type="PROSITE" id="PS50011">
    <property type="entry name" value="PROTEIN_KINASE_DOM"/>
    <property type="match status" value="1"/>
</dbReference>
<evidence type="ECO:0000256" key="6">
    <source>
        <dbReference type="ARBA" id="ARBA00022729"/>
    </source>
</evidence>
<keyword evidence="3" id="KW-0597">Phosphoprotein</keyword>
<dbReference type="Pfam" id="PF00069">
    <property type="entry name" value="Pkinase"/>
    <property type="match status" value="1"/>
</dbReference>
<comment type="similarity">
    <text evidence="2">Belongs to the RLP family.</text>
</comment>
<dbReference type="Pfam" id="PF07714">
    <property type="entry name" value="PK_Tyr_Ser-Thr"/>
    <property type="match status" value="1"/>
</dbReference>
<reference evidence="14" key="2">
    <citation type="journal article" date="2023" name="Plants (Basel)">
        <title>Annotation of the Turnera subulata (Passifloraceae) Draft Genome Reveals the S-Locus Evolved after the Divergence of Turneroideae from Passifloroideae in a Stepwise Manner.</title>
        <authorList>
            <person name="Henning P.M."/>
            <person name="Roalson E.H."/>
            <person name="Mir W."/>
            <person name="McCubbin A.G."/>
            <person name="Shore J.S."/>
        </authorList>
    </citation>
    <scope>NUCLEOTIDE SEQUENCE</scope>
    <source>
        <strain evidence="14">F60SS</strain>
    </source>
</reference>
<comment type="subcellular location">
    <subcellularLocation>
        <location evidence="1">Membrane</location>
        <topology evidence="1">Single-pass type I membrane protein</topology>
    </subcellularLocation>
</comment>
<evidence type="ECO:0000313" key="15">
    <source>
        <dbReference type="Proteomes" id="UP001141552"/>
    </source>
</evidence>
<name>A0A9Q0J7R1_9ROSI</name>
<dbReference type="GO" id="GO:0004672">
    <property type="term" value="F:protein kinase activity"/>
    <property type="evidence" value="ECO:0007669"/>
    <property type="project" value="InterPro"/>
</dbReference>
<evidence type="ECO:0000256" key="8">
    <source>
        <dbReference type="ARBA" id="ARBA00022989"/>
    </source>
</evidence>
<keyword evidence="6" id="KW-0732">Signal</keyword>
<feature type="transmembrane region" description="Helical" evidence="12">
    <location>
        <begin position="313"/>
        <end position="337"/>
    </location>
</feature>
<gene>
    <name evidence="14" type="ORF">Tsubulata_015604</name>
</gene>
<keyword evidence="5 12" id="KW-0812">Transmembrane</keyword>
<feature type="non-terminal residue" evidence="14">
    <location>
        <position position="1"/>
    </location>
</feature>
<dbReference type="SUPFAM" id="SSF56112">
    <property type="entry name" value="Protein kinase-like (PK-like)"/>
    <property type="match status" value="1"/>
</dbReference>
<keyword evidence="10" id="KW-0325">Glycoprotein</keyword>
<dbReference type="InterPro" id="IPR011009">
    <property type="entry name" value="Kinase-like_dom_sf"/>
</dbReference>
<evidence type="ECO:0000256" key="7">
    <source>
        <dbReference type="ARBA" id="ARBA00022737"/>
    </source>
</evidence>
<evidence type="ECO:0000256" key="4">
    <source>
        <dbReference type="ARBA" id="ARBA00022614"/>
    </source>
</evidence>
<feature type="compositionally biased region" description="Polar residues" evidence="11">
    <location>
        <begin position="375"/>
        <end position="392"/>
    </location>
</feature>
<dbReference type="Gene3D" id="3.80.10.10">
    <property type="entry name" value="Ribonuclease Inhibitor"/>
    <property type="match status" value="2"/>
</dbReference>
<dbReference type="InterPro" id="IPR001611">
    <property type="entry name" value="Leu-rich_rpt"/>
</dbReference>
<dbReference type="EMBL" id="JAKUCV010005549">
    <property type="protein sequence ID" value="KAJ4830730.1"/>
    <property type="molecule type" value="Genomic_DNA"/>
</dbReference>
<dbReference type="OrthoDB" id="346907at2759"/>
<keyword evidence="7" id="KW-0677">Repeat</keyword>
<dbReference type="GO" id="GO:0016020">
    <property type="term" value="C:membrane"/>
    <property type="evidence" value="ECO:0007669"/>
    <property type="project" value="UniProtKB-SubCell"/>
</dbReference>
<dbReference type="InterPro" id="IPR001245">
    <property type="entry name" value="Ser-Thr/Tyr_kinase_cat_dom"/>
</dbReference>
<evidence type="ECO:0000256" key="11">
    <source>
        <dbReference type="SAM" id="MobiDB-lite"/>
    </source>
</evidence>
<evidence type="ECO:0000256" key="10">
    <source>
        <dbReference type="ARBA" id="ARBA00023180"/>
    </source>
</evidence>
<evidence type="ECO:0000256" key="2">
    <source>
        <dbReference type="ARBA" id="ARBA00009592"/>
    </source>
</evidence>
<evidence type="ECO:0000256" key="9">
    <source>
        <dbReference type="ARBA" id="ARBA00023136"/>
    </source>
</evidence>